<protein>
    <submittedName>
        <fullName evidence="2">Uncharacterized protein</fullName>
    </submittedName>
</protein>
<accession>A0A7C9D7M4</accession>
<reference evidence="2" key="2">
    <citation type="submission" date="2020-07" db="EMBL/GenBank/DDBJ databases">
        <authorList>
            <person name="Vera ALvarez R."/>
            <person name="Arias-Moreno D.M."/>
            <person name="Jimenez-Jacinto V."/>
            <person name="Jimenez-Bremont J.F."/>
            <person name="Swaminathan K."/>
            <person name="Moose S.P."/>
            <person name="Guerrero-Gonzalez M.L."/>
            <person name="Marino-Ramirez L."/>
            <person name="Landsman D."/>
            <person name="Rodriguez-Kessler M."/>
            <person name="Delgado-Sanchez P."/>
        </authorList>
    </citation>
    <scope>NUCLEOTIDE SEQUENCE</scope>
    <source>
        <tissue evidence="2">Cladode</tissue>
    </source>
</reference>
<name>A0A7C9D7M4_OPUST</name>
<proteinExistence type="predicted"/>
<sequence>MSHELLNLSLWQQLLLRLPAQTVSSLEQVDWFSHGSLNYAELDCSLSALPLSNTVEWNYQSPCQLKNHLNLHQEGARFPLLLQAASEASDHYQRVEEHNSGKMQSLSWSLCCKMTSI</sequence>
<keyword evidence="1" id="KW-0732">Signal</keyword>
<feature type="signal peptide" evidence="1">
    <location>
        <begin position="1"/>
        <end position="25"/>
    </location>
</feature>
<dbReference type="AlphaFoldDB" id="A0A7C9D7M4"/>
<dbReference type="EMBL" id="GISG01092944">
    <property type="protein sequence ID" value="MBA4634927.1"/>
    <property type="molecule type" value="Transcribed_RNA"/>
</dbReference>
<evidence type="ECO:0000313" key="2">
    <source>
        <dbReference type="EMBL" id="MBA4634927.1"/>
    </source>
</evidence>
<reference evidence="2" key="1">
    <citation type="journal article" date="2013" name="J. Plant Res.">
        <title>Effect of fungi and light on seed germination of three Opuntia species from semiarid lands of central Mexico.</title>
        <authorList>
            <person name="Delgado-Sanchez P."/>
            <person name="Jimenez-Bremont J.F."/>
            <person name="Guerrero-Gonzalez Mde L."/>
            <person name="Flores J."/>
        </authorList>
    </citation>
    <scope>NUCLEOTIDE SEQUENCE</scope>
    <source>
        <tissue evidence="2">Cladode</tissue>
    </source>
</reference>
<evidence type="ECO:0000256" key="1">
    <source>
        <dbReference type="SAM" id="SignalP"/>
    </source>
</evidence>
<organism evidence="2">
    <name type="scientific">Opuntia streptacantha</name>
    <name type="common">Prickly pear cactus</name>
    <name type="synonym">Opuntia cardona</name>
    <dbReference type="NCBI Taxonomy" id="393608"/>
    <lineage>
        <taxon>Eukaryota</taxon>
        <taxon>Viridiplantae</taxon>
        <taxon>Streptophyta</taxon>
        <taxon>Embryophyta</taxon>
        <taxon>Tracheophyta</taxon>
        <taxon>Spermatophyta</taxon>
        <taxon>Magnoliopsida</taxon>
        <taxon>eudicotyledons</taxon>
        <taxon>Gunneridae</taxon>
        <taxon>Pentapetalae</taxon>
        <taxon>Caryophyllales</taxon>
        <taxon>Cactineae</taxon>
        <taxon>Cactaceae</taxon>
        <taxon>Opuntioideae</taxon>
        <taxon>Opuntia</taxon>
    </lineage>
</organism>
<feature type="chain" id="PRO_5027649276" evidence="1">
    <location>
        <begin position="26"/>
        <end position="117"/>
    </location>
</feature>